<name>A0A9X3BHI7_9BACT</name>
<reference evidence="1" key="2">
    <citation type="submission" date="2023-04" db="EMBL/GenBank/DDBJ databases">
        <title>Paracnuella aquatica gen. nov., sp. nov., a member of the family Chitinophagaceae isolated from a hot spring.</title>
        <authorList>
            <person name="Wang C."/>
        </authorList>
    </citation>
    <scope>NUCLEOTIDE SEQUENCE</scope>
    <source>
        <strain evidence="1">LB-8</strain>
    </source>
</reference>
<dbReference type="Pfam" id="PF13591">
    <property type="entry name" value="MerR_2"/>
    <property type="match status" value="1"/>
</dbReference>
<dbReference type="EMBL" id="JAOTIF010000007">
    <property type="protein sequence ID" value="MCU7549712.1"/>
    <property type="molecule type" value="Genomic_DNA"/>
</dbReference>
<comment type="caution">
    <text evidence="1">The sequence shown here is derived from an EMBL/GenBank/DDBJ whole genome shotgun (WGS) entry which is preliminary data.</text>
</comment>
<dbReference type="Proteomes" id="UP001155483">
    <property type="component" value="Unassembled WGS sequence"/>
</dbReference>
<dbReference type="RefSeq" id="WP_279297152.1">
    <property type="nucleotide sequence ID" value="NZ_JAOTIF010000007.1"/>
</dbReference>
<proteinExistence type="predicted"/>
<keyword evidence="2" id="KW-1185">Reference proteome</keyword>
<dbReference type="AlphaFoldDB" id="A0A9X3BHI7"/>
<evidence type="ECO:0000313" key="2">
    <source>
        <dbReference type="Proteomes" id="UP001155483"/>
    </source>
</evidence>
<protein>
    <submittedName>
        <fullName evidence="1">Chaperone modulator CbpM</fullName>
    </submittedName>
</protein>
<sequence length="101" mass="12056">MQDESLIPASELCVHHKIEMSFIYSLQEFGLLEMVNREETIFIPTEQLNELEKLIRMHYELNINMEGIDVICHLLKRIEATQQELNQLRNQLKFFQSFENS</sequence>
<reference evidence="1" key="1">
    <citation type="submission" date="2022-09" db="EMBL/GenBank/DDBJ databases">
        <authorList>
            <person name="Yuan C."/>
            <person name="Ke Z."/>
        </authorList>
    </citation>
    <scope>NUCLEOTIDE SEQUENCE</scope>
    <source>
        <strain evidence="1">LB-8</strain>
    </source>
</reference>
<gene>
    <name evidence="1" type="ORF">OCK74_11340</name>
</gene>
<organism evidence="1 2">
    <name type="scientific">Paraflavisolibacter caeni</name>
    <dbReference type="NCBI Taxonomy" id="2982496"/>
    <lineage>
        <taxon>Bacteria</taxon>
        <taxon>Pseudomonadati</taxon>
        <taxon>Bacteroidota</taxon>
        <taxon>Chitinophagia</taxon>
        <taxon>Chitinophagales</taxon>
        <taxon>Chitinophagaceae</taxon>
        <taxon>Paraflavisolibacter</taxon>
    </lineage>
</organism>
<accession>A0A9X3BHI7</accession>
<dbReference type="Gene3D" id="1.10.1660.10">
    <property type="match status" value="1"/>
</dbReference>
<evidence type="ECO:0000313" key="1">
    <source>
        <dbReference type="EMBL" id="MCU7549712.1"/>
    </source>
</evidence>